<dbReference type="InterPro" id="IPR038594">
    <property type="entry name" value="SepF-like_sf"/>
</dbReference>
<protein>
    <recommendedName>
        <fullName evidence="5">Cell division protein SepF</fullName>
    </recommendedName>
</protein>
<dbReference type="GO" id="GO:0000917">
    <property type="term" value="P:division septum assembly"/>
    <property type="evidence" value="ECO:0007669"/>
    <property type="project" value="UniProtKB-KW"/>
</dbReference>
<evidence type="ECO:0000256" key="6">
    <source>
        <dbReference type="SAM" id="MobiDB-lite"/>
    </source>
</evidence>
<keyword evidence="2 5" id="KW-0717">Septation</keyword>
<sequence length="205" mass="22411">MGKGLDKFLNIMRLNDDNYDEDYDDEFSEDYNDYVEDYDDYDDEPEEPVVPKKKKTSSFSNRKPASSPAPEPARDYSSSASAGTSSRTSSSRSKIVPMKQPSSRSAGMEVSIQKPSSFEDSSEICDELLNGKAAIVNLEGIDVDVAQRIIDFVSGACYAMSGNIRKVSSYIFIVTPAGIDISGDMENVLTGGASKVDMSAFRLNV</sequence>
<dbReference type="InterPro" id="IPR023052">
    <property type="entry name" value="Cell_div_SepF"/>
</dbReference>
<gene>
    <name evidence="5" type="primary">sepF</name>
    <name evidence="7" type="ORF">IAB46_08370</name>
</gene>
<comment type="function">
    <text evidence="4 5">Cell division protein that is part of the divisome complex and is recruited early to the Z-ring. Probably stimulates Z-ring formation, perhaps through the cross-linking of FtsZ protofilaments. Its function overlaps with FtsA.</text>
</comment>
<evidence type="ECO:0000256" key="2">
    <source>
        <dbReference type="ARBA" id="ARBA00023210"/>
    </source>
</evidence>
<evidence type="ECO:0000256" key="5">
    <source>
        <dbReference type="HAMAP-Rule" id="MF_01197"/>
    </source>
</evidence>
<dbReference type="HAMAP" id="MF_01197">
    <property type="entry name" value="SepF"/>
    <property type="match status" value="1"/>
</dbReference>
<reference evidence="7" key="1">
    <citation type="submission" date="2020-10" db="EMBL/GenBank/DDBJ databases">
        <authorList>
            <person name="Gilroy R."/>
        </authorList>
    </citation>
    <scope>NUCLEOTIDE SEQUENCE</scope>
    <source>
        <strain evidence="7">CHK178-757</strain>
    </source>
</reference>
<comment type="subcellular location">
    <subcellularLocation>
        <location evidence="5">Cytoplasm</location>
    </subcellularLocation>
    <text evidence="5">Localizes to the division site, in a FtsZ-dependent manner.</text>
</comment>
<evidence type="ECO:0000313" key="7">
    <source>
        <dbReference type="EMBL" id="HIS47550.1"/>
    </source>
</evidence>
<keyword evidence="3 5" id="KW-0131">Cell cycle</keyword>
<proteinExistence type="inferred from homology"/>
<keyword evidence="1 5" id="KW-0132">Cell division</keyword>
<organism evidence="7 8">
    <name type="scientific">Candidatus Scybalocola faecigallinarum</name>
    <dbReference type="NCBI Taxonomy" id="2840941"/>
    <lineage>
        <taxon>Bacteria</taxon>
        <taxon>Bacillati</taxon>
        <taxon>Bacillota</taxon>
        <taxon>Clostridia</taxon>
        <taxon>Lachnospirales</taxon>
        <taxon>Lachnospiraceae</taxon>
        <taxon>Lachnospiraceae incertae sedis</taxon>
        <taxon>Candidatus Scybalocola (ex Gilroy et al. 2021)</taxon>
    </lineage>
</organism>
<dbReference type="EMBL" id="DVIT01000030">
    <property type="protein sequence ID" value="HIS47550.1"/>
    <property type="molecule type" value="Genomic_DNA"/>
</dbReference>
<evidence type="ECO:0000313" key="8">
    <source>
        <dbReference type="Proteomes" id="UP000823927"/>
    </source>
</evidence>
<feature type="compositionally biased region" description="Low complexity" evidence="6">
    <location>
        <begin position="77"/>
        <end position="93"/>
    </location>
</feature>
<dbReference type="GO" id="GO:0043093">
    <property type="term" value="P:FtsZ-dependent cytokinesis"/>
    <property type="evidence" value="ECO:0007669"/>
    <property type="project" value="UniProtKB-UniRule"/>
</dbReference>
<dbReference type="Gene3D" id="3.30.110.150">
    <property type="entry name" value="SepF-like protein"/>
    <property type="match status" value="1"/>
</dbReference>
<comment type="similarity">
    <text evidence="5">Belongs to the SepF family.</text>
</comment>
<accession>A0A9D1JRP0</accession>
<feature type="region of interest" description="Disordered" evidence="6">
    <location>
        <begin position="14"/>
        <end position="118"/>
    </location>
</feature>
<name>A0A9D1JRP0_9FIRM</name>
<comment type="caution">
    <text evidence="7">The sequence shown here is derived from an EMBL/GenBank/DDBJ whole genome shotgun (WGS) entry which is preliminary data.</text>
</comment>
<dbReference type="InterPro" id="IPR007561">
    <property type="entry name" value="Cell_div_SepF/SepF-rel"/>
</dbReference>
<dbReference type="PANTHER" id="PTHR35798:SF1">
    <property type="entry name" value="CELL DIVISION PROTEIN SEPF"/>
    <property type="match status" value="1"/>
</dbReference>
<evidence type="ECO:0000256" key="3">
    <source>
        <dbReference type="ARBA" id="ARBA00023306"/>
    </source>
</evidence>
<dbReference type="GO" id="GO:0005737">
    <property type="term" value="C:cytoplasm"/>
    <property type="evidence" value="ECO:0007669"/>
    <property type="project" value="UniProtKB-SubCell"/>
</dbReference>
<evidence type="ECO:0000256" key="1">
    <source>
        <dbReference type="ARBA" id="ARBA00022618"/>
    </source>
</evidence>
<reference evidence="7" key="2">
    <citation type="journal article" date="2021" name="PeerJ">
        <title>Extensive microbial diversity within the chicken gut microbiome revealed by metagenomics and culture.</title>
        <authorList>
            <person name="Gilroy R."/>
            <person name="Ravi A."/>
            <person name="Getino M."/>
            <person name="Pursley I."/>
            <person name="Horton D.L."/>
            <person name="Alikhan N.F."/>
            <person name="Baker D."/>
            <person name="Gharbi K."/>
            <person name="Hall N."/>
            <person name="Watson M."/>
            <person name="Adriaenssens E.M."/>
            <person name="Foster-Nyarko E."/>
            <person name="Jarju S."/>
            <person name="Secka A."/>
            <person name="Antonio M."/>
            <person name="Oren A."/>
            <person name="Chaudhuri R.R."/>
            <person name="La Ragione R."/>
            <person name="Hildebrand F."/>
            <person name="Pallen M.J."/>
        </authorList>
    </citation>
    <scope>NUCLEOTIDE SEQUENCE</scope>
    <source>
        <strain evidence="7">CHK178-757</strain>
    </source>
</reference>
<evidence type="ECO:0000256" key="4">
    <source>
        <dbReference type="ARBA" id="ARBA00044936"/>
    </source>
</evidence>
<dbReference type="PANTHER" id="PTHR35798">
    <property type="entry name" value="CELL DIVISION PROTEIN SEPF"/>
    <property type="match status" value="1"/>
</dbReference>
<dbReference type="Proteomes" id="UP000823927">
    <property type="component" value="Unassembled WGS sequence"/>
</dbReference>
<comment type="subunit">
    <text evidence="5">Homodimer. Interacts with FtsZ.</text>
</comment>
<dbReference type="Pfam" id="PF04472">
    <property type="entry name" value="SepF"/>
    <property type="match status" value="1"/>
</dbReference>
<feature type="compositionally biased region" description="Acidic residues" evidence="6">
    <location>
        <begin position="17"/>
        <end position="47"/>
    </location>
</feature>
<keyword evidence="5" id="KW-0963">Cytoplasm</keyword>
<dbReference type="AlphaFoldDB" id="A0A9D1JRP0"/>